<gene>
    <name evidence="4" type="ORF">MUK42_01452</name>
</gene>
<organism evidence="4 5">
    <name type="scientific">Musa troglodytarum</name>
    <name type="common">fe'i banana</name>
    <dbReference type="NCBI Taxonomy" id="320322"/>
    <lineage>
        <taxon>Eukaryota</taxon>
        <taxon>Viridiplantae</taxon>
        <taxon>Streptophyta</taxon>
        <taxon>Embryophyta</taxon>
        <taxon>Tracheophyta</taxon>
        <taxon>Spermatophyta</taxon>
        <taxon>Magnoliopsida</taxon>
        <taxon>Liliopsida</taxon>
        <taxon>Zingiberales</taxon>
        <taxon>Musaceae</taxon>
        <taxon>Musa</taxon>
    </lineage>
</organism>
<evidence type="ECO:0000313" key="5">
    <source>
        <dbReference type="Proteomes" id="UP001055439"/>
    </source>
</evidence>
<dbReference type="InterPro" id="IPR044303">
    <property type="entry name" value="ZAT1/4/9"/>
</dbReference>
<keyword evidence="1" id="KW-0479">Metal-binding</keyword>
<feature type="domain" description="C2H2-type" evidence="3">
    <location>
        <begin position="175"/>
        <end position="202"/>
    </location>
</feature>
<feature type="domain" description="C2H2-type" evidence="3">
    <location>
        <begin position="4"/>
        <end position="31"/>
    </location>
</feature>
<dbReference type="OrthoDB" id="9411774at2759"/>
<dbReference type="PANTHER" id="PTHR46326">
    <property type="entry name" value="ZINC FINGER PROTEIN ZAT1-RELATED"/>
    <property type="match status" value="1"/>
</dbReference>
<dbReference type="EMBL" id="CP097505">
    <property type="protein sequence ID" value="URD94243.1"/>
    <property type="molecule type" value="Genomic_DNA"/>
</dbReference>
<feature type="region of interest" description="Disordered" evidence="2">
    <location>
        <begin position="133"/>
        <end position="169"/>
    </location>
</feature>
<keyword evidence="5" id="KW-1185">Reference proteome</keyword>
<dbReference type="PROSITE" id="PS50157">
    <property type="entry name" value="ZINC_FINGER_C2H2_2"/>
    <property type="match status" value="2"/>
</dbReference>
<dbReference type="PANTHER" id="PTHR46326:SF2">
    <property type="entry name" value="ZINC FINGER PROTEIN ZAT1-RELATED"/>
    <property type="match status" value="1"/>
</dbReference>
<feature type="region of interest" description="Disordered" evidence="2">
    <location>
        <begin position="192"/>
        <end position="217"/>
    </location>
</feature>
<feature type="compositionally biased region" description="Low complexity" evidence="2">
    <location>
        <begin position="41"/>
        <end position="52"/>
    </location>
</feature>
<keyword evidence="1" id="KW-0863">Zinc-finger</keyword>
<evidence type="ECO:0000313" key="4">
    <source>
        <dbReference type="EMBL" id="URD94243.1"/>
    </source>
</evidence>
<dbReference type="SUPFAM" id="SSF57667">
    <property type="entry name" value="beta-beta-alpha zinc fingers"/>
    <property type="match status" value="1"/>
</dbReference>
<feature type="region of interest" description="Disordered" evidence="2">
    <location>
        <begin position="17"/>
        <end position="116"/>
    </location>
</feature>
<dbReference type="Pfam" id="PF13912">
    <property type="entry name" value="zf-C2H2_6"/>
    <property type="match status" value="2"/>
</dbReference>
<proteinExistence type="predicted"/>
<dbReference type="Proteomes" id="UP001055439">
    <property type="component" value="Chromosome 3"/>
</dbReference>
<reference evidence="4" key="1">
    <citation type="submission" date="2022-05" db="EMBL/GenBank/DDBJ databases">
        <title>The Musa troglodytarum L. genome provides insights into the mechanism of non-climacteric behaviour and enrichment of carotenoids.</title>
        <authorList>
            <person name="Wang J."/>
        </authorList>
    </citation>
    <scope>NUCLEOTIDE SEQUENCE</scope>
    <source>
        <tissue evidence="4">Leaf</tissue>
    </source>
</reference>
<dbReference type="InterPro" id="IPR036236">
    <property type="entry name" value="Znf_C2H2_sf"/>
</dbReference>
<dbReference type="SMART" id="SM00355">
    <property type="entry name" value="ZnF_C2H2"/>
    <property type="match status" value="2"/>
</dbReference>
<dbReference type="PROSITE" id="PS00028">
    <property type="entry name" value="ZINC_FINGER_C2H2_1"/>
    <property type="match status" value="2"/>
</dbReference>
<protein>
    <submittedName>
        <fullName evidence="4">C2H2 zinc finger protein</fullName>
    </submittedName>
</protein>
<dbReference type="GO" id="GO:0008270">
    <property type="term" value="F:zinc ion binding"/>
    <property type="evidence" value="ECO:0007669"/>
    <property type="project" value="UniProtKB-KW"/>
</dbReference>
<evidence type="ECO:0000259" key="3">
    <source>
        <dbReference type="PROSITE" id="PS50157"/>
    </source>
</evidence>
<dbReference type="AlphaFoldDB" id="A0A9E7JUV6"/>
<keyword evidence="1" id="KW-0862">Zinc</keyword>
<feature type="compositionally biased region" description="Pro residues" evidence="2">
    <location>
        <begin position="205"/>
        <end position="217"/>
    </location>
</feature>
<feature type="compositionally biased region" description="Basic and acidic residues" evidence="2">
    <location>
        <begin position="159"/>
        <end position="169"/>
    </location>
</feature>
<dbReference type="InterPro" id="IPR013087">
    <property type="entry name" value="Znf_C2H2_type"/>
</dbReference>
<evidence type="ECO:0000256" key="2">
    <source>
        <dbReference type="SAM" id="MobiDB-lite"/>
    </source>
</evidence>
<name>A0A9E7JUV6_9LILI</name>
<accession>A0A9E7JUV6</accession>
<sequence>MERHRCKLCHRRFSNGRALGGHMRSHVAPAPRPMKAQQHLPSPCASSSSFPAADEDGVAPAATYGLREKSRRRSGVVDGESDTESSFRRRLTRPRRREDPSADAEPLSSVSDASPDEDVARCLMLLSRDAWSRSEAEEEDEETQPQATARSWRKRTRYHKDPSDADAADRDPKVFECPYCCRVFSSGQALGGHKRSHFSTTTPARPVPQPQPPPPHYPFAVNDAFIDLNLPAQLEEEAELSALSVATEFASK</sequence>
<dbReference type="GO" id="GO:0006355">
    <property type="term" value="P:regulation of DNA-templated transcription"/>
    <property type="evidence" value="ECO:0007669"/>
    <property type="project" value="InterPro"/>
</dbReference>
<evidence type="ECO:0000256" key="1">
    <source>
        <dbReference type="PROSITE-ProRule" id="PRU00042"/>
    </source>
</evidence>